<evidence type="ECO:0008006" key="4">
    <source>
        <dbReference type="Google" id="ProtNLM"/>
    </source>
</evidence>
<accession>A0A1F7WLP9</accession>
<keyword evidence="1" id="KW-0812">Transmembrane</keyword>
<reference evidence="2 3" key="1">
    <citation type="journal article" date="2016" name="Nat. Commun.">
        <title>Thousands of microbial genomes shed light on interconnected biogeochemical processes in an aquifer system.</title>
        <authorList>
            <person name="Anantharaman K."/>
            <person name="Brown C.T."/>
            <person name="Hug L.A."/>
            <person name="Sharon I."/>
            <person name="Castelle C.J."/>
            <person name="Probst A.J."/>
            <person name="Thomas B.C."/>
            <person name="Singh A."/>
            <person name="Wilkins M.J."/>
            <person name="Karaoz U."/>
            <person name="Brodie E.L."/>
            <person name="Williams K.H."/>
            <person name="Hubbard S.S."/>
            <person name="Banfield J.F."/>
        </authorList>
    </citation>
    <scope>NUCLEOTIDE SEQUENCE [LARGE SCALE GENOMIC DNA]</scope>
</reference>
<comment type="caution">
    <text evidence="2">The sequence shown here is derived from an EMBL/GenBank/DDBJ whole genome shotgun (WGS) entry which is preliminary data.</text>
</comment>
<sequence>MNILYFIRSGNKAVTFVEILIATAIFAFAFMPVASVIFSTSKKTHQMDFELTAESMAKNILEQVLKNVKFEKVGPNMTVGITDAGSDVNLDITGAAISGNTSGGIITHNFVDYKFEFEIKDIKADDMDMSFVVFKNTPPAWLSSDKGTGNDGIAKMDDSMKNKKASIFVGGNGNLVLMKTIKLKMSWRNKGEVDFNDKRRKFVLLTRKAKLEGALN</sequence>
<protein>
    <recommendedName>
        <fullName evidence="4">Prepilin-type N-terminal cleavage/methylation domain-containing protein</fullName>
    </recommendedName>
</protein>
<feature type="transmembrane region" description="Helical" evidence="1">
    <location>
        <begin position="13"/>
        <end position="38"/>
    </location>
</feature>
<evidence type="ECO:0000313" key="3">
    <source>
        <dbReference type="Proteomes" id="UP000178735"/>
    </source>
</evidence>
<dbReference type="Proteomes" id="UP000178735">
    <property type="component" value="Unassembled WGS sequence"/>
</dbReference>
<organism evidence="2 3">
    <name type="scientific">Candidatus Wallbacteria bacterium GWC2_49_35</name>
    <dbReference type="NCBI Taxonomy" id="1817813"/>
    <lineage>
        <taxon>Bacteria</taxon>
        <taxon>Candidatus Walliibacteriota</taxon>
    </lineage>
</organism>
<keyword evidence="1" id="KW-1133">Transmembrane helix</keyword>
<keyword evidence="1" id="KW-0472">Membrane</keyword>
<dbReference type="STRING" id="1817813.A2008_07325"/>
<proteinExistence type="predicted"/>
<name>A0A1F7WLP9_9BACT</name>
<evidence type="ECO:0000313" key="2">
    <source>
        <dbReference type="EMBL" id="OGM03319.1"/>
    </source>
</evidence>
<evidence type="ECO:0000256" key="1">
    <source>
        <dbReference type="SAM" id="Phobius"/>
    </source>
</evidence>
<dbReference type="AlphaFoldDB" id="A0A1F7WLP9"/>
<gene>
    <name evidence="2" type="ORF">A2008_07325</name>
</gene>
<dbReference type="EMBL" id="MGFH01000177">
    <property type="protein sequence ID" value="OGM03319.1"/>
    <property type="molecule type" value="Genomic_DNA"/>
</dbReference>